<evidence type="ECO:0000259" key="1">
    <source>
        <dbReference type="Pfam" id="PF01850"/>
    </source>
</evidence>
<sequence length="125" mass="14168">MMYLLDSNILISFLNGSKKEIDWISNAKKNNDFLGFSVISKIETLSLSELREEKVQDIENFLNLFSESHLSNDIALLSARLRRNLRLSLGDGIILATAISRRMTLVTNDKTLIKKAKNLVEILSL</sequence>
<dbReference type="Gene3D" id="3.40.50.1010">
    <property type="entry name" value="5'-nuclease"/>
    <property type="match status" value="1"/>
</dbReference>
<dbReference type="Pfam" id="PF01850">
    <property type="entry name" value="PIN"/>
    <property type="match status" value="1"/>
</dbReference>
<dbReference type="SUPFAM" id="SSF88723">
    <property type="entry name" value="PIN domain-like"/>
    <property type="match status" value="1"/>
</dbReference>
<feature type="domain" description="PIN" evidence="1">
    <location>
        <begin position="3"/>
        <end position="117"/>
    </location>
</feature>
<protein>
    <recommendedName>
        <fullName evidence="1">PIN domain-containing protein</fullName>
    </recommendedName>
</protein>
<dbReference type="InterPro" id="IPR029060">
    <property type="entry name" value="PIN-like_dom_sf"/>
</dbReference>
<dbReference type="Proteomes" id="UP000176629">
    <property type="component" value="Unassembled WGS sequence"/>
</dbReference>
<organism evidence="2 3">
    <name type="scientific">Candidatus Nomurabacteria bacterium RIFCSPLOWO2_01_FULL_40_18</name>
    <dbReference type="NCBI Taxonomy" id="1801773"/>
    <lineage>
        <taxon>Bacteria</taxon>
        <taxon>Candidatus Nomuraibacteriota</taxon>
    </lineage>
</organism>
<proteinExistence type="predicted"/>
<name>A0A1F6XLD9_9BACT</name>
<evidence type="ECO:0000313" key="3">
    <source>
        <dbReference type="Proteomes" id="UP000176629"/>
    </source>
</evidence>
<gene>
    <name evidence="2" type="ORF">A3A03_02155</name>
</gene>
<dbReference type="InterPro" id="IPR002716">
    <property type="entry name" value="PIN_dom"/>
</dbReference>
<dbReference type="AlphaFoldDB" id="A0A1F6XLD9"/>
<accession>A0A1F6XLD9</accession>
<evidence type="ECO:0000313" key="2">
    <source>
        <dbReference type="EMBL" id="OGI94955.1"/>
    </source>
</evidence>
<comment type="caution">
    <text evidence="2">The sequence shown here is derived from an EMBL/GenBank/DDBJ whole genome shotgun (WGS) entry which is preliminary data.</text>
</comment>
<dbReference type="EMBL" id="MFUX01000003">
    <property type="protein sequence ID" value="OGI94955.1"/>
    <property type="molecule type" value="Genomic_DNA"/>
</dbReference>
<dbReference type="STRING" id="1801773.A3A03_02155"/>
<reference evidence="2 3" key="1">
    <citation type="journal article" date="2016" name="Nat. Commun.">
        <title>Thousands of microbial genomes shed light on interconnected biogeochemical processes in an aquifer system.</title>
        <authorList>
            <person name="Anantharaman K."/>
            <person name="Brown C.T."/>
            <person name="Hug L.A."/>
            <person name="Sharon I."/>
            <person name="Castelle C.J."/>
            <person name="Probst A.J."/>
            <person name="Thomas B.C."/>
            <person name="Singh A."/>
            <person name="Wilkins M.J."/>
            <person name="Karaoz U."/>
            <person name="Brodie E.L."/>
            <person name="Williams K.H."/>
            <person name="Hubbard S.S."/>
            <person name="Banfield J.F."/>
        </authorList>
    </citation>
    <scope>NUCLEOTIDE SEQUENCE [LARGE SCALE GENOMIC DNA]</scope>
</reference>